<dbReference type="OMA" id="LPWRAMK"/>
<reference evidence="3" key="1">
    <citation type="journal article" date="2017" name="Nat. Commun.">
        <title>The asparagus genome sheds light on the origin and evolution of a young Y chromosome.</title>
        <authorList>
            <person name="Harkess A."/>
            <person name="Zhou J."/>
            <person name="Xu C."/>
            <person name="Bowers J.E."/>
            <person name="Van der Hulst R."/>
            <person name="Ayyampalayam S."/>
            <person name="Mercati F."/>
            <person name="Riccardi P."/>
            <person name="McKain M.R."/>
            <person name="Kakrana A."/>
            <person name="Tang H."/>
            <person name="Ray J."/>
            <person name="Groenendijk J."/>
            <person name="Arikit S."/>
            <person name="Mathioni S.M."/>
            <person name="Nakano M."/>
            <person name="Shan H."/>
            <person name="Telgmann-Rauber A."/>
            <person name="Kanno A."/>
            <person name="Yue Z."/>
            <person name="Chen H."/>
            <person name="Li W."/>
            <person name="Chen Y."/>
            <person name="Xu X."/>
            <person name="Zhang Y."/>
            <person name="Luo S."/>
            <person name="Chen H."/>
            <person name="Gao J."/>
            <person name="Mao Z."/>
            <person name="Pires J.C."/>
            <person name="Luo M."/>
            <person name="Kudrna D."/>
            <person name="Wing R.A."/>
            <person name="Meyers B.C."/>
            <person name="Yi K."/>
            <person name="Kong H."/>
            <person name="Lavrijsen P."/>
            <person name="Sunseri F."/>
            <person name="Falavigna A."/>
            <person name="Ye Y."/>
            <person name="Leebens-Mack J.H."/>
            <person name="Chen G."/>
        </authorList>
    </citation>
    <scope>NUCLEOTIDE SEQUENCE [LARGE SCALE GENOMIC DNA]</scope>
    <source>
        <strain evidence="3">cv. DH0086</strain>
    </source>
</reference>
<dbReference type="SUPFAM" id="SSF52266">
    <property type="entry name" value="SGNH hydrolase"/>
    <property type="match status" value="1"/>
</dbReference>
<dbReference type="InterPro" id="IPR045136">
    <property type="entry name" value="Iah1-like"/>
</dbReference>
<protein>
    <recommendedName>
        <fullName evidence="1">SGNH hydrolase-type esterase domain-containing protein</fullName>
    </recommendedName>
</protein>
<name>A0A5P1EDZ5_ASPOF</name>
<dbReference type="PANTHER" id="PTHR14209">
    <property type="entry name" value="ISOAMYL ACETATE-HYDROLYZING ESTERASE 1"/>
    <property type="match status" value="1"/>
</dbReference>
<organism evidence="2 3">
    <name type="scientific">Asparagus officinalis</name>
    <name type="common">Garden asparagus</name>
    <dbReference type="NCBI Taxonomy" id="4686"/>
    <lineage>
        <taxon>Eukaryota</taxon>
        <taxon>Viridiplantae</taxon>
        <taxon>Streptophyta</taxon>
        <taxon>Embryophyta</taxon>
        <taxon>Tracheophyta</taxon>
        <taxon>Spermatophyta</taxon>
        <taxon>Magnoliopsida</taxon>
        <taxon>Liliopsida</taxon>
        <taxon>Asparagales</taxon>
        <taxon>Asparagaceae</taxon>
        <taxon>Asparagoideae</taxon>
        <taxon>Asparagus</taxon>
    </lineage>
</organism>
<gene>
    <name evidence="2" type="ORF">A4U43_C07F21010</name>
</gene>
<dbReference type="Pfam" id="PF13472">
    <property type="entry name" value="Lipase_GDSL_2"/>
    <property type="match status" value="1"/>
</dbReference>
<dbReference type="Proteomes" id="UP000243459">
    <property type="component" value="Chromosome 7"/>
</dbReference>
<dbReference type="PANTHER" id="PTHR14209:SF9">
    <property type="entry name" value="GDSL ESTERASE_LIPASE CPRD49"/>
    <property type="match status" value="1"/>
</dbReference>
<dbReference type="InterPro" id="IPR013830">
    <property type="entry name" value="SGNH_hydro"/>
</dbReference>
<evidence type="ECO:0000259" key="1">
    <source>
        <dbReference type="Pfam" id="PF13472"/>
    </source>
</evidence>
<dbReference type="AlphaFoldDB" id="A0A5P1EDZ5"/>
<evidence type="ECO:0000313" key="3">
    <source>
        <dbReference type="Proteomes" id="UP000243459"/>
    </source>
</evidence>
<dbReference type="EMBL" id="CM007387">
    <property type="protein sequence ID" value="ONK63993.1"/>
    <property type="molecule type" value="Genomic_DNA"/>
</dbReference>
<sequence>MTFAHRTLVNHGVHQDAPVQPSLVIAYLCGNDSMGAHPSGLGPHVPLPEYIENLKKILDHLKSLSETTRVIILTCPPVNEELYRRFSRDHLDVLAEIIRTNEDLRKYSEACVQVCKEMDVKVIDLFTAIQEREDWVTSCLE</sequence>
<dbReference type="Gramene" id="ONK63993">
    <property type="protein sequence ID" value="ONK63993"/>
    <property type="gene ID" value="A4U43_C07F21010"/>
</dbReference>
<dbReference type="Gene3D" id="3.40.50.1110">
    <property type="entry name" value="SGNH hydrolase"/>
    <property type="match status" value="1"/>
</dbReference>
<evidence type="ECO:0000313" key="2">
    <source>
        <dbReference type="EMBL" id="ONK63993.1"/>
    </source>
</evidence>
<feature type="domain" description="SGNH hydrolase-type esterase" evidence="1">
    <location>
        <begin position="14"/>
        <end position="136"/>
    </location>
</feature>
<proteinExistence type="predicted"/>
<dbReference type="InterPro" id="IPR036514">
    <property type="entry name" value="SGNH_hydro_sf"/>
</dbReference>
<keyword evidence="3" id="KW-1185">Reference proteome</keyword>
<accession>A0A5P1EDZ5</accession>